<evidence type="ECO:0000256" key="2">
    <source>
        <dbReference type="ARBA" id="ARBA00004924"/>
    </source>
</evidence>
<keyword evidence="10 17" id="KW-0503">Monooxygenase</keyword>
<evidence type="ECO:0000256" key="12">
    <source>
        <dbReference type="ARBA" id="ARBA00031158"/>
    </source>
</evidence>
<feature type="compositionally biased region" description="Gly residues" evidence="16">
    <location>
        <begin position="525"/>
        <end position="535"/>
    </location>
</feature>
<keyword evidence="7" id="KW-0274">FAD</keyword>
<evidence type="ECO:0000256" key="6">
    <source>
        <dbReference type="ARBA" id="ARBA00022630"/>
    </source>
</evidence>
<dbReference type="GO" id="GO:0047091">
    <property type="term" value="F:L-lysine 6-monooxygenase (NADPH) activity"/>
    <property type="evidence" value="ECO:0007669"/>
    <property type="project" value="UniProtKB-EC"/>
</dbReference>
<evidence type="ECO:0000256" key="15">
    <source>
        <dbReference type="ARBA" id="ARBA00048407"/>
    </source>
</evidence>
<dbReference type="Pfam" id="PF13434">
    <property type="entry name" value="Lys_Orn_oxgnase"/>
    <property type="match status" value="1"/>
</dbReference>
<sequence length="564" mass="60180">MSAELYDLVGVGLGPFNLSLAALADPVPGLACLFLDENPGFSWHPGMMVPGATLQVPFLADLVSLVDPTSRHGYLAWLREQDRLFGFYFGEAWHVPRPEYEAYCRDVAARLGSCRFGCRVTAVRQARLADGRDGFVVCYDAEDGAPRTVLAANVVLGLGTEPVVPGALRELCGDGGALIVHSAHYLHRADWIQAAQDVTVLGSGQSGAEIVLDLLRGWHGPGRRLRWLTRSSAFEPMEYSKIGLEHFTPDYTDYFHALPEAARDQLLAGQGRLYKAVSDTTLAEIRSELDRLTHPHGPDSTGVTLLPGVEVVGGRVRGGGTGLELDFAHARSQSACTVTTERLVLATGYAPRPQALLAPMQALVLRDSRGRPVIGRDHRIALTGTDAGLYVQNGELHTHGVGTPDLGLGAYRAAAILNAVAGRELYRLPRRAAHTSFSPAAAAVTDPAIRIGRARHAQRQAPGHPAPPSQPQIPSQPEDRRERRTRSTAHPVDGLDVAGALRPAALRRERRRAAGEGFVDDEPGFGPGRDPGAGEPGSAEPGSVEPGAASTGVDDPAAASPDRR</sequence>
<evidence type="ECO:0000256" key="1">
    <source>
        <dbReference type="ARBA" id="ARBA00001974"/>
    </source>
</evidence>
<evidence type="ECO:0000256" key="11">
    <source>
        <dbReference type="ARBA" id="ARBA00029939"/>
    </source>
</evidence>
<comment type="pathway">
    <text evidence="2">Siderophore biosynthesis.</text>
</comment>
<evidence type="ECO:0000256" key="13">
    <source>
        <dbReference type="ARBA" id="ARBA00032493"/>
    </source>
</evidence>
<dbReference type="EC" id="1.14.13.59" evidence="4"/>
<dbReference type="RefSeq" id="WP_212529290.1">
    <property type="nucleotide sequence ID" value="NZ_JAGSOG010000070.1"/>
</dbReference>
<dbReference type="PANTHER" id="PTHR42802:SF1">
    <property type="entry name" value="L-ORNITHINE N(5)-MONOOXYGENASE"/>
    <property type="match status" value="1"/>
</dbReference>
<evidence type="ECO:0000256" key="8">
    <source>
        <dbReference type="ARBA" id="ARBA00022857"/>
    </source>
</evidence>
<comment type="catalytic activity">
    <reaction evidence="15">
        <text>L-lysine + NADPH + O2 = N(6)-hydroxy-L-lysine + NADP(+) + H2O</text>
        <dbReference type="Rhea" id="RHEA:23228"/>
        <dbReference type="ChEBI" id="CHEBI:15377"/>
        <dbReference type="ChEBI" id="CHEBI:15379"/>
        <dbReference type="ChEBI" id="CHEBI:32551"/>
        <dbReference type="ChEBI" id="CHEBI:57783"/>
        <dbReference type="ChEBI" id="CHEBI:57820"/>
        <dbReference type="ChEBI" id="CHEBI:58349"/>
        <dbReference type="EC" id="1.14.13.59"/>
    </reaction>
</comment>
<dbReference type="EMBL" id="JAGSOG010000070">
    <property type="protein sequence ID" value="MBR7834772.1"/>
    <property type="molecule type" value="Genomic_DNA"/>
</dbReference>
<reference evidence="17" key="1">
    <citation type="submission" date="2021-04" db="EMBL/GenBank/DDBJ databases">
        <title>Genome based classification of Actinospica acidithermotolerans sp. nov., an actinobacterium isolated from an Indonesian hot spring.</title>
        <authorList>
            <person name="Kusuma A.B."/>
            <person name="Putra K.E."/>
            <person name="Nafisah S."/>
            <person name="Loh J."/>
            <person name="Nouioui I."/>
            <person name="Goodfellow M."/>
        </authorList>
    </citation>
    <scope>NUCLEOTIDE SEQUENCE</scope>
    <source>
        <strain evidence="17">CSCA 57</strain>
    </source>
</reference>
<accession>A0A941EQQ8</accession>
<protein>
    <recommendedName>
        <fullName evidence="5">L-lysine N6-monooxygenase MbtG</fullName>
        <ecNumber evidence="4">1.14.13.59</ecNumber>
    </recommendedName>
    <alternativeName>
        <fullName evidence="14">Lysine 6-N-hydroxylase</fullName>
    </alternativeName>
    <alternativeName>
        <fullName evidence="13">Lysine N6-hydroxylase</fullName>
    </alternativeName>
    <alternativeName>
        <fullName evidence="11">Lysine-N-oxygenase</fullName>
    </alternativeName>
    <alternativeName>
        <fullName evidence="12">Mycobactin synthase protein G</fullName>
    </alternativeName>
</protein>
<dbReference type="AlphaFoldDB" id="A0A941EQQ8"/>
<evidence type="ECO:0000256" key="5">
    <source>
        <dbReference type="ARBA" id="ARBA00016406"/>
    </source>
</evidence>
<proteinExistence type="inferred from homology"/>
<evidence type="ECO:0000256" key="16">
    <source>
        <dbReference type="SAM" id="MobiDB-lite"/>
    </source>
</evidence>
<name>A0A941EQQ8_9ACTN</name>
<dbReference type="SUPFAM" id="SSF51905">
    <property type="entry name" value="FAD/NAD(P)-binding domain"/>
    <property type="match status" value="2"/>
</dbReference>
<evidence type="ECO:0000256" key="4">
    <source>
        <dbReference type="ARBA" id="ARBA00013076"/>
    </source>
</evidence>
<evidence type="ECO:0000313" key="17">
    <source>
        <dbReference type="EMBL" id="MBR7834772.1"/>
    </source>
</evidence>
<comment type="caution">
    <text evidence="17">The sequence shown here is derived from an EMBL/GenBank/DDBJ whole genome shotgun (WGS) entry which is preliminary data.</text>
</comment>
<evidence type="ECO:0000256" key="10">
    <source>
        <dbReference type="ARBA" id="ARBA00023033"/>
    </source>
</evidence>
<dbReference type="InterPro" id="IPR036188">
    <property type="entry name" value="FAD/NAD-bd_sf"/>
</dbReference>
<evidence type="ECO:0000313" key="18">
    <source>
        <dbReference type="Proteomes" id="UP000675781"/>
    </source>
</evidence>
<comment type="similarity">
    <text evidence="3">Belongs to the lysine N(6)-hydroxylase/L-ornithine N(5)-oxygenase family.</text>
</comment>
<gene>
    <name evidence="17" type="ORF">KDL01_15965</name>
</gene>
<keyword evidence="8" id="KW-0521">NADP</keyword>
<dbReference type="PANTHER" id="PTHR42802">
    <property type="entry name" value="MONOOXYGENASE"/>
    <property type="match status" value="1"/>
</dbReference>
<organism evidence="17 18">
    <name type="scientific">Actinospica durhamensis</name>
    <dbReference type="NCBI Taxonomy" id="1508375"/>
    <lineage>
        <taxon>Bacteria</taxon>
        <taxon>Bacillati</taxon>
        <taxon>Actinomycetota</taxon>
        <taxon>Actinomycetes</taxon>
        <taxon>Catenulisporales</taxon>
        <taxon>Actinospicaceae</taxon>
        <taxon>Actinospica</taxon>
    </lineage>
</organism>
<keyword evidence="6" id="KW-0285">Flavoprotein</keyword>
<dbReference type="InterPro" id="IPR025700">
    <property type="entry name" value="Lys/Orn_oxygenase"/>
</dbReference>
<keyword evidence="9" id="KW-0560">Oxidoreductase</keyword>
<keyword evidence="18" id="KW-1185">Reference proteome</keyword>
<dbReference type="Gene3D" id="3.50.50.60">
    <property type="entry name" value="FAD/NAD(P)-binding domain"/>
    <property type="match status" value="1"/>
</dbReference>
<evidence type="ECO:0000256" key="3">
    <source>
        <dbReference type="ARBA" id="ARBA00007588"/>
    </source>
</evidence>
<evidence type="ECO:0000256" key="9">
    <source>
        <dbReference type="ARBA" id="ARBA00023002"/>
    </source>
</evidence>
<feature type="region of interest" description="Disordered" evidence="16">
    <location>
        <begin position="455"/>
        <end position="564"/>
    </location>
</feature>
<dbReference type="Proteomes" id="UP000675781">
    <property type="component" value="Unassembled WGS sequence"/>
</dbReference>
<evidence type="ECO:0000256" key="7">
    <source>
        <dbReference type="ARBA" id="ARBA00022827"/>
    </source>
</evidence>
<comment type="cofactor">
    <cofactor evidence="1">
        <name>FAD</name>
        <dbReference type="ChEBI" id="CHEBI:57692"/>
    </cofactor>
</comment>
<evidence type="ECO:0000256" key="14">
    <source>
        <dbReference type="ARBA" id="ARBA00032738"/>
    </source>
</evidence>